<comment type="function">
    <text evidence="10">Catalyzes the transfer of an acyl group from acyl-phosphate (acyl-PO(4)) to glycerol-3-phosphate (G3P) to form lysophosphatidic acid (LPA). This enzyme utilizes acyl-phosphate as fatty acyl donor, but not acyl-CoA or acyl-ACP.</text>
</comment>
<evidence type="ECO:0000256" key="5">
    <source>
        <dbReference type="ARBA" id="ARBA00022989"/>
    </source>
</evidence>
<feature type="transmembrane region" description="Helical" evidence="10">
    <location>
        <begin position="99"/>
        <end position="117"/>
    </location>
</feature>
<feature type="transmembrane region" description="Helical" evidence="10">
    <location>
        <begin position="16"/>
        <end position="35"/>
    </location>
</feature>
<dbReference type="SMART" id="SM01207">
    <property type="entry name" value="G3P_acyltransf"/>
    <property type="match status" value="1"/>
</dbReference>
<feature type="transmembrane region" description="Helical" evidence="10">
    <location>
        <begin position="71"/>
        <end position="93"/>
    </location>
</feature>
<keyword evidence="8 10" id="KW-0594">Phospholipid biosynthesis</keyword>
<protein>
    <recommendedName>
        <fullName evidence="10">Glycerol-3-phosphate acyltransferase</fullName>
    </recommendedName>
    <alternativeName>
        <fullName evidence="10">Acyl-PO4 G3P acyltransferase</fullName>
    </alternativeName>
    <alternativeName>
        <fullName evidence="10">Acyl-phosphate--glycerol-3-phosphate acyltransferase</fullName>
    </alternativeName>
    <alternativeName>
        <fullName evidence="10">G3P acyltransferase</fullName>
        <shortName evidence="10">GPAT</shortName>
        <ecNumber evidence="10">2.3.1.275</ecNumber>
    </alternativeName>
    <alternativeName>
        <fullName evidence="10">Lysophosphatidic acid synthase</fullName>
        <shortName evidence="10">LPA synthase</shortName>
    </alternativeName>
</protein>
<proteinExistence type="inferred from homology"/>
<keyword evidence="5 10" id="KW-1133">Transmembrane helix</keyword>
<evidence type="ECO:0000256" key="6">
    <source>
        <dbReference type="ARBA" id="ARBA00023098"/>
    </source>
</evidence>
<comment type="subunit">
    <text evidence="10">Probably interacts with PlsX.</text>
</comment>
<comment type="pathway">
    <text evidence="10">Lipid metabolism; phospholipid metabolism.</text>
</comment>
<sequence>MVVLTIIIDFFTSINGIFYVLAYLVGGIPFGFLYGKIFGGINILKVGSGSIGATNVLRALKEKKPEIAKKVAFLTILSDALKGILVLLFAKSMGLTYEAQWMIAFLAVIGHCFSPFLKFEGGKGVATSVGVIGVFLPLEAILGLIVWFLIGKFFKISSLASLFGVLFGVGISFILHPDIPYIHTHTPLVLITIVIFYKHIPNIVRLIQKKEQRVI</sequence>
<keyword evidence="7 10" id="KW-0472">Membrane</keyword>
<keyword evidence="9 10" id="KW-1208">Phospholipid metabolism</keyword>
<dbReference type="HAMAP" id="MF_01043">
    <property type="entry name" value="PlsY"/>
    <property type="match status" value="1"/>
</dbReference>
<keyword evidence="4 10" id="KW-0812">Transmembrane</keyword>
<gene>
    <name evidence="10" type="primary">plsY</name>
    <name evidence="11" type="ORF">CDV25_06810</name>
</gene>
<evidence type="ECO:0000256" key="2">
    <source>
        <dbReference type="ARBA" id="ARBA00022516"/>
    </source>
</evidence>
<evidence type="ECO:0000256" key="4">
    <source>
        <dbReference type="ARBA" id="ARBA00022692"/>
    </source>
</evidence>
<evidence type="ECO:0000313" key="12">
    <source>
        <dbReference type="Proteomes" id="UP000244890"/>
    </source>
</evidence>
<dbReference type="NCBIfam" id="TIGR00023">
    <property type="entry name" value="glycerol-3-phosphate 1-O-acyltransferase PlsY"/>
    <property type="match status" value="1"/>
</dbReference>
<evidence type="ECO:0000313" key="11">
    <source>
        <dbReference type="EMBL" id="AWI34505.1"/>
    </source>
</evidence>
<dbReference type="GO" id="GO:0008654">
    <property type="term" value="P:phospholipid biosynthetic process"/>
    <property type="evidence" value="ECO:0007669"/>
    <property type="project" value="UniProtKB-UniRule"/>
</dbReference>
<dbReference type="KEGG" id="had:CDV25_06810"/>
<dbReference type="GO" id="GO:0005886">
    <property type="term" value="C:plasma membrane"/>
    <property type="evidence" value="ECO:0007669"/>
    <property type="project" value="UniProtKB-SubCell"/>
</dbReference>
<keyword evidence="1 10" id="KW-1003">Cell membrane</keyword>
<evidence type="ECO:0000256" key="10">
    <source>
        <dbReference type="HAMAP-Rule" id="MF_01043"/>
    </source>
</evidence>
<comment type="similarity">
    <text evidence="10">Belongs to the PlsY family.</text>
</comment>
<evidence type="ECO:0000256" key="1">
    <source>
        <dbReference type="ARBA" id="ARBA00022475"/>
    </source>
</evidence>
<dbReference type="UniPathway" id="UPA00085"/>
<keyword evidence="6 10" id="KW-0443">Lipid metabolism</keyword>
<evidence type="ECO:0000256" key="3">
    <source>
        <dbReference type="ARBA" id="ARBA00022679"/>
    </source>
</evidence>
<keyword evidence="3 10" id="KW-0808">Transferase</keyword>
<organism evidence="11 12">
    <name type="scientific">Helicobacter apodemus</name>
    <dbReference type="NCBI Taxonomy" id="135569"/>
    <lineage>
        <taxon>Bacteria</taxon>
        <taxon>Pseudomonadati</taxon>
        <taxon>Campylobacterota</taxon>
        <taxon>Epsilonproteobacteria</taxon>
        <taxon>Campylobacterales</taxon>
        <taxon>Helicobacteraceae</taxon>
        <taxon>Helicobacter</taxon>
    </lineage>
</organism>
<dbReference type="OrthoDB" id="9777124at2"/>
<dbReference type="PANTHER" id="PTHR30309">
    <property type="entry name" value="INNER MEMBRANE PROTEIN YGIH"/>
    <property type="match status" value="1"/>
</dbReference>
<name>A0A2U8FG66_9HELI</name>
<dbReference type="RefSeq" id="WP_108911317.1">
    <property type="nucleotide sequence ID" value="NZ_CP021886.1"/>
</dbReference>
<dbReference type="EMBL" id="CP021886">
    <property type="protein sequence ID" value="AWI34505.1"/>
    <property type="molecule type" value="Genomic_DNA"/>
</dbReference>
<reference evidence="11 12" key="1">
    <citation type="submission" date="2017-06" db="EMBL/GenBank/DDBJ databases">
        <title>Complete genome of Helicobacter apodemus.</title>
        <authorList>
            <person name="Cho S."/>
        </authorList>
    </citation>
    <scope>NUCLEOTIDE SEQUENCE [LARGE SCALE GENOMIC DNA]</scope>
    <source>
        <strain evidence="12">SNUVETPUB-15-01</strain>
    </source>
</reference>
<dbReference type="AlphaFoldDB" id="A0A2U8FG66"/>
<accession>A0A2U8FG66</accession>
<dbReference type="InterPro" id="IPR003811">
    <property type="entry name" value="G3P_acylTferase_PlsY"/>
</dbReference>
<evidence type="ECO:0000256" key="7">
    <source>
        <dbReference type="ARBA" id="ARBA00023136"/>
    </source>
</evidence>
<dbReference type="GO" id="GO:0043772">
    <property type="term" value="F:acyl-phosphate glycerol-3-phosphate acyltransferase activity"/>
    <property type="evidence" value="ECO:0007669"/>
    <property type="project" value="UniProtKB-UniRule"/>
</dbReference>
<feature type="transmembrane region" description="Helical" evidence="10">
    <location>
        <begin position="156"/>
        <end position="175"/>
    </location>
</feature>
<feature type="transmembrane region" description="Helical" evidence="10">
    <location>
        <begin position="129"/>
        <end position="150"/>
    </location>
</feature>
<comment type="subcellular location">
    <subcellularLocation>
        <location evidence="10">Cell membrane</location>
        <topology evidence="10">Multi-pass membrane protein</topology>
    </subcellularLocation>
</comment>
<dbReference type="PANTHER" id="PTHR30309:SF0">
    <property type="entry name" value="GLYCEROL-3-PHOSPHATE ACYLTRANSFERASE-RELATED"/>
    <property type="match status" value="1"/>
</dbReference>
<evidence type="ECO:0000256" key="9">
    <source>
        <dbReference type="ARBA" id="ARBA00023264"/>
    </source>
</evidence>
<dbReference type="Proteomes" id="UP000244890">
    <property type="component" value="Chromosome"/>
</dbReference>
<comment type="catalytic activity">
    <reaction evidence="10">
        <text>an acyl phosphate + sn-glycerol 3-phosphate = a 1-acyl-sn-glycero-3-phosphate + phosphate</text>
        <dbReference type="Rhea" id="RHEA:34075"/>
        <dbReference type="ChEBI" id="CHEBI:43474"/>
        <dbReference type="ChEBI" id="CHEBI:57597"/>
        <dbReference type="ChEBI" id="CHEBI:57970"/>
        <dbReference type="ChEBI" id="CHEBI:59918"/>
        <dbReference type="EC" id="2.3.1.275"/>
    </reaction>
</comment>
<dbReference type="EC" id="2.3.1.275" evidence="10"/>
<keyword evidence="2 10" id="KW-0444">Lipid biosynthesis</keyword>
<dbReference type="Pfam" id="PF02660">
    <property type="entry name" value="G3P_acyltransf"/>
    <property type="match status" value="1"/>
</dbReference>
<evidence type="ECO:0000256" key="8">
    <source>
        <dbReference type="ARBA" id="ARBA00023209"/>
    </source>
</evidence>
<keyword evidence="11" id="KW-0012">Acyltransferase</keyword>